<dbReference type="SUPFAM" id="SSF49785">
    <property type="entry name" value="Galactose-binding domain-like"/>
    <property type="match status" value="1"/>
</dbReference>
<dbReference type="HOGENOM" id="CLU_059028_5_1_3"/>
<dbReference type="AlphaFoldDB" id="B0C5I6"/>
<dbReference type="RefSeq" id="WP_012163021.1">
    <property type="nucleotide sequence ID" value="NC_009925.1"/>
</dbReference>
<gene>
    <name evidence="3" type="ordered locus">AM1_2554</name>
</gene>
<evidence type="ECO:0000256" key="1">
    <source>
        <dbReference type="ARBA" id="ARBA00007884"/>
    </source>
</evidence>
<comment type="similarity">
    <text evidence="1">Belongs to the CIA30 family.</text>
</comment>
<organism evidence="3 4">
    <name type="scientific">Acaryochloris marina (strain MBIC 11017)</name>
    <dbReference type="NCBI Taxonomy" id="329726"/>
    <lineage>
        <taxon>Bacteria</taxon>
        <taxon>Bacillati</taxon>
        <taxon>Cyanobacteriota</taxon>
        <taxon>Cyanophyceae</taxon>
        <taxon>Acaryochloridales</taxon>
        <taxon>Acaryochloridaceae</taxon>
        <taxon>Acaryochloris</taxon>
    </lineage>
</organism>
<proteinExistence type="inferred from homology"/>
<dbReference type="PANTHER" id="PTHR13194:SF19">
    <property type="entry name" value="NAD(P)-BINDING ROSSMANN-FOLD SUPERFAMILY PROTEIN"/>
    <property type="match status" value="1"/>
</dbReference>
<accession>B0C5I6</accession>
<reference evidence="3 4" key="1">
    <citation type="journal article" date="2008" name="Proc. Natl. Acad. Sci. U.S.A.">
        <title>Niche adaptation and genome expansion in the chlorophyll d-producing cyanobacterium Acaryochloris marina.</title>
        <authorList>
            <person name="Swingley W.D."/>
            <person name="Chen M."/>
            <person name="Cheung P.C."/>
            <person name="Conrad A.L."/>
            <person name="Dejesa L.C."/>
            <person name="Hao J."/>
            <person name="Honchak B.M."/>
            <person name="Karbach L.E."/>
            <person name="Kurdoglu A."/>
            <person name="Lahiri S."/>
            <person name="Mastrian S.D."/>
            <person name="Miyashita H."/>
            <person name="Page L."/>
            <person name="Ramakrishna P."/>
            <person name="Satoh S."/>
            <person name="Sattley W.M."/>
            <person name="Shimada Y."/>
            <person name="Taylor H.L."/>
            <person name="Tomo T."/>
            <person name="Tsuchiya T."/>
            <person name="Wang Z.T."/>
            <person name="Raymond J."/>
            <person name="Mimuro M."/>
            <person name="Blankenship R.E."/>
            <person name="Touchman J.W."/>
        </authorList>
    </citation>
    <scope>NUCLEOTIDE SEQUENCE [LARGE SCALE GENOMIC DNA]</scope>
    <source>
        <strain evidence="4">MBIC 11017</strain>
    </source>
</reference>
<evidence type="ECO:0000313" key="4">
    <source>
        <dbReference type="Proteomes" id="UP000000268"/>
    </source>
</evidence>
<name>B0C5I6_ACAM1</name>
<dbReference type="PANTHER" id="PTHR13194">
    <property type="entry name" value="COMPLEX I INTERMEDIATE-ASSOCIATED PROTEIN 30"/>
    <property type="match status" value="1"/>
</dbReference>
<dbReference type="GO" id="GO:0010257">
    <property type="term" value="P:NADH dehydrogenase complex assembly"/>
    <property type="evidence" value="ECO:0007669"/>
    <property type="project" value="TreeGrafter"/>
</dbReference>
<dbReference type="eggNOG" id="COG0702">
    <property type="taxonomic scope" value="Bacteria"/>
</dbReference>
<dbReference type="EMBL" id="CP000828">
    <property type="protein sequence ID" value="ABW27562.1"/>
    <property type="molecule type" value="Genomic_DNA"/>
</dbReference>
<dbReference type="Pfam" id="PF08547">
    <property type="entry name" value="CIA30"/>
    <property type="match status" value="1"/>
</dbReference>
<feature type="domain" description="NADH:ubiquinone oxidoreductase intermediate-associated protein 30" evidence="2">
    <location>
        <begin position="51"/>
        <end position="216"/>
    </location>
</feature>
<dbReference type="KEGG" id="amr:AM1_2554"/>
<evidence type="ECO:0000313" key="3">
    <source>
        <dbReference type="EMBL" id="ABW27562.1"/>
    </source>
</evidence>
<protein>
    <recommendedName>
        <fullName evidence="2">NADH:ubiquinone oxidoreductase intermediate-associated protein 30 domain-containing protein</fullName>
    </recommendedName>
</protein>
<dbReference type="OrthoDB" id="442188at2"/>
<dbReference type="InterPro" id="IPR008979">
    <property type="entry name" value="Galactose-bd-like_sf"/>
</dbReference>
<dbReference type="STRING" id="329726.AM1_2554"/>
<evidence type="ECO:0000259" key="2">
    <source>
        <dbReference type="Pfam" id="PF08547"/>
    </source>
</evidence>
<sequence length="222" mass="24903">MAEPTRQSWDAGRFLQTLSYFEEIPVLNWFQKMMPGFTPPAPPPVQANLIFDFSQVNDISQLWGAVDDVVMGGVSNSGLRQESGVALFTGKVSTANSGGFASVRTRNFDPPLNLSAHQGIELQVKGDGQRYKFLLRDQDRWDSIAYAYSFDTVAQQWITVRIPFNQLTPVFRAKTVNDAPLIGAHQIRAMQMMLSKFEYDGALNPRFSPGEFRLTIKTIGVY</sequence>
<dbReference type="GO" id="GO:0051082">
    <property type="term" value="F:unfolded protein binding"/>
    <property type="evidence" value="ECO:0007669"/>
    <property type="project" value="TreeGrafter"/>
</dbReference>
<keyword evidence="4" id="KW-1185">Reference proteome</keyword>
<dbReference type="InterPro" id="IPR013857">
    <property type="entry name" value="NADH-UbQ_OxRdtase-assoc_prot30"/>
</dbReference>
<dbReference type="InterPro" id="IPR039131">
    <property type="entry name" value="NDUFAF1"/>
</dbReference>
<dbReference type="Proteomes" id="UP000000268">
    <property type="component" value="Chromosome"/>
</dbReference>
<dbReference type="Gene3D" id="2.60.120.430">
    <property type="entry name" value="Galactose-binding lectin"/>
    <property type="match status" value="1"/>
</dbReference>